<dbReference type="HAMAP" id="MF_02087">
    <property type="entry name" value="PLP_homeostasis"/>
    <property type="match status" value="1"/>
</dbReference>
<dbReference type="CDD" id="cd06824">
    <property type="entry name" value="PLPDE_III_Yggs_like"/>
    <property type="match status" value="1"/>
</dbReference>
<comment type="cofactor">
    <cofactor evidence="3">
        <name>pyridoxal 5'-phosphate</name>
        <dbReference type="ChEBI" id="CHEBI:597326"/>
    </cofactor>
</comment>
<dbReference type="FunFam" id="3.20.20.10:FF:000018">
    <property type="entry name" value="Pyridoxal phosphate homeostasis protein"/>
    <property type="match status" value="1"/>
</dbReference>
<dbReference type="PIRSF" id="PIRSF004848">
    <property type="entry name" value="YBL036c_PLPDEIII"/>
    <property type="match status" value="1"/>
</dbReference>
<dbReference type="InterPro" id="IPR001608">
    <property type="entry name" value="Ala_racemase_N"/>
</dbReference>
<evidence type="ECO:0000256" key="3">
    <source>
        <dbReference type="PIRSR" id="PIRSR004848-1"/>
    </source>
</evidence>
<feature type="modified residue" description="N6-(pyridoxal phosphate)lysine" evidence="2 3">
    <location>
        <position position="36"/>
    </location>
</feature>
<dbReference type="Gene3D" id="3.20.20.10">
    <property type="entry name" value="Alanine racemase"/>
    <property type="match status" value="1"/>
</dbReference>
<proteinExistence type="inferred from homology"/>
<evidence type="ECO:0000313" key="7">
    <source>
        <dbReference type="Proteomes" id="UP000318126"/>
    </source>
</evidence>
<dbReference type="RefSeq" id="WP_144042516.1">
    <property type="nucleotide sequence ID" value="NZ_BMPL01000049.1"/>
</dbReference>
<evidence type="ECO:0000256" key="2">
    <source>
        <dbReference type="HAMAP-Rule" id="MF_02087"/>
    </source>
</evidence>
<dbReference type="PANTHER" id="PTHR10146:SF14">
    <property type="entry name" value="PYRIDOXAL PHOSPHATE HOMEOSTASIS PROTEIN"/>
    <property type="match status" value="1"/>
</dbReference>
<evidence type="ECO:0000259" key="5">
    <source>
        <dbReference type="Pfam" id="PF01168"/>
    </source>
</evidence>
<dbReference type="PANTHER" id="PTHR10146">
    <property type="entry name" value="PROLINE SYNTHETASE CO-TRANSCRIBED BACTERIAL HOMOLOG PROTEIN"/>
    <property type="match status" value="1"/>
</dbReference>
<dbReference type="InterPro" id="IPR029066">
    <property type="entry name" value="PLP-binding_barrel"/>
</dbReference>
<gene>
    <name evidence="6" type="ORF">FN961_23025</name>
</gene>
<evidence type="ECO:0000256" key="1">
    <source>
        <dbReference type="ARBA" id="ARBA00022898"/>
    </source>
</evidence>
<accession>A0A553JHD1</accession>
<dbReference type="Proteomes" id="UP000318126">
    <property type="component" value="Unassembled WGS sequence"/>
</dbReference>
<dbReference type="SUPFAM" id="SSF51419">
    <property type="entry name" value="PLP-binding barrel"/>
    <property type="match status" value="1"/>
</dbReference>
<dbReference type="OrthoDB" id="9804072at2"/>
<evidence type="ECO:0000313" key="6">
    <source>
        <dbReference type="EMBL" id="TRY11861.1"/>
    </source>
</evidence>
<sequence>MTTIADRLANAQYRIIQAAQISSRNPDEIQLLAVSKTKPNTDIIAAYAAGQRHFGENYVQEGESKVIALKSSCPEIQWHFIGPLQSNKTKIVANLFDWMHTLSRDKVAQRLNDQRPDTLAPLNVCIQINISEESSKSGATADEMFSLAESIKLLPNLKLRGLMAIPTSTQDIQHQKREFQKLQDLYLSLQKIYPEVDTLSMGMSNDLEQAIEHGSTMVRIGSAIFGQRDTPSI</sequence>
<comment type="similarity">
    <text evidence="2 4">Belongs to the pyridoxal phosphate-binding protein YggS/PROSC family.</text>
</comment>
<feature type="domain" description="Alanine racemase N-terminal" evidence="5">
    <location>
        <begin position="28"/>
        <end position="228"/>
    </location>
</feature>
<dbReference type="PROSITE" id="PS01211">
    <property type="entry name" value="UPF0001"/>
    <property type="match status" value="1"/>
</dbReference>
<comment type="function">
    <text evidence="2">Pyridoxal 5'-phosphate (PLP)-binding protein, which is involved in PLP homeostasis.</text>
</comment>
<keyword evidence="1 2" id="KW-0663">Pyridoxal phosphate</keyword>
<name>A0A553JHD1_SHEHA</name>
<dbReference type="InterPro" id="IPR011078">
    <property type="entry name" value="PyrdxlP_homeostasis"/>
</dbReference>
<dbReference type="EMBL" id="VKGK01000043">
    <property type="protein sequence ID" value="TRY11861.1"/>
    <property type="molecule type" value="Genomic_DNA"/>
</dbReference>
<dbReference type="Pfam" id="PF01168">
    <property type="entry name" value="Ala_racemase_N"/>
    <property type="match status" value="1"/>
</dbReference>
<dbReference type="AlphaFoldDB" id="A0A553JHD1"/>
<reference evidence="7" key="1">
    <citation type="submission" date="2019-07" db="EMBL/GenBank/DDBJ databases">
        <title>Shewanella sp. YLB-08 draft genomic sequence.</title>
        <authorList>
            <person name="Yu L."/>
        </authorList>
    </citation>
    <scope>NUCLEOTIDE SEQUENCE [LARGE SCALE GENOMIC DNA]</scope>
    <source>
        <strain evidence="7">JCM 20706</strain>
    </source>
</reference>
<dbReference type="NCBIfam" id="TIGR00044">
    <property type="entry name" value="YggS family pyridoxal phosphate-dependent enzyme"/>
    <property type="match status" value="1"/>
</dbReference>
<dbReference type="GO" id="GO:0030170">
    <property type="term" value="F:pyridoxal phosphate binding"/>
    <property type="evidence" value="ECO:0007669"/>
    <property type="project" value="UniProtKB-UniRule"/>
</dbReference>
<organism evidence="6 7">
    <name type="scientific">Shewanella hanedai</name>
    <name type="common">Alteromonas hanedai</name>
    <dbReference type="NCBI Taxonomy" id="25"/>
    <lineage>
        <taxon>Bacteria</taxon>
        <taxon>Pseudomonadati</taxon>
        <taxon>Pseudomonadota</taxon>
        <taxon>Gammaproteobacteria</taxon>
        <taxon>Alteromonadales</taxon>
        <taxon>Shewanellaceae</taxon>
        <taxon>Shewanella</taxon>
    </lineage>
</organism>
<keyword evidence="7" id="KW-1185">Reference proteome</keyword>
<evidence type="ECO:0000256" key="4">
    <source>
        <dbReference type="RuleBase" id="RU004514"/>
    </source>
</evidence>
<comment type="caution">
    <text evidence="6">The sequence shown here is derived from an EMBL/GenBank/DDBJ whole genome shotgun (WGS) entry which is preliminary data.</text>
</comment>
<protein>
    <recommendedName>
        <fullName evidence="2">Pyridoxal phosphate homeostasis protein</fullName>
        <shortName evidence="2">PLP homeostasis protein</shortName>
    </recommendedName>
</protein>